<dbReference type="Proteomes" id="UP001314170">
    <property type="component" value="Unassembled WGS sequence"/>
</dbReference>
<dbReference type="AlphaFoldDB" id="A0AAV1R6M7"/>
<gene>
    <name evidence="2" type="ORF">DCAF_LOCUS1052</name>
    <name evidence="1" type="ORF">DCAF_LOCUS47</name>
    <name evidence="3" type="ORF">DCAF_LOCUS6400</name>
</gene>
<proteinExistence type="predicted"/>
<reference evidence="3 4" key="1">
    <citation type="submission" date="2024-01" db="EMBL/GenBank/DDBJ databases">
        <authorList>
            <person name="Waweru B."/>
        </authorList>
    </citation>
    <scope>NUCLEOTIDE SEQUENCE [LARGE SCALE GENOMIC DNA]</scope>
</reference>
<protein>
    <submittedName>
        <fullName evidence="3">Uncharacterized protein</fullName>
    </submittedName>
</protein>
<keyword evidence="4" id="KW-1185">Reference proteome</keyword>
<accession>A0AAV1R6M7</accession>
<evidence type="ECO:0000313" key="2">
    <source>
        <dbReference type="EMBL" id="CAK7323425.1"/>
    </source>
</evidence>
<comment type="caution">
    <text evidence="3">The sequence shown here is derived from an EMBL/GenBank/DDBJ whole genome shotgun (WGS) entry which is preliminary data.</text>
</comment>
<sequence length="73" mass="8131">MKYPPFYFPLSLPLGFVHSDRSHRQQEPLYSPTPLPKRLAALLPSTPSIICFTDSGIFSGAESELRDARLGLV</sequence>
<organism evidence="3 4">
    <name type="scientific">Dovyalis caffra</name>
    <dbReference type="NCBI Taxonomy" id="77055"/>
    <lineage>
        <taxon>Eukaryota</taxon>
        <taxon>Viridiplantae</taxon>
        <taxon>Streptophyta</taxon>
        <taxon>Embryophyta</taxon>
        <taxon>Tracheophyta</taxon>
        <taxon>Spermatophyta</taxon>
        <taxon>Magnoliopsida</taxon>
        <taxon>eudicotyledons</taxon>
        <taxon>Gunneridae</taxon>
        <taxon>Pentapetalae</taxon>
        <taxon>rosids</taxon>
        <taxon>fabids</taxon>
        <taxon>Malpighiales</taxon>
        <taxon>Salicaceae</taxon>
        <taxon>Flacourtieae</taxon>
        <taxon>Dovyalis</taxon>
    </lineage>
</organism>
<dbReference type="EMBL" id="CAWUPB010000112">
    <property type="protein sequence ID" value="CAK7323425.1"/>
    <property type="molecule type" value="Genomic_DNA"/>
</dbReference>
<dbReference type="EMBL" id="CAWUPB010000001">
    <property type="protein sequence ID" value="CAK7322438.1"/>
    <property type="molecule type" value="Genomic_DNA"/>
</dbReference>
<dbReference type="EMBL" id="CAWUPB010000903">
    <property type="protein sequence ID" value="CAK7328672.1"/>
    <property type="molecule type" value="Genomic_DNA"/>
</dbReference>
<evidence type="ECO:0000313" key="3">
    <source>
        <dbReference type="EMBL" id="CAK7328672.1"/>
    </source>
</evidence>
<evidence type="ECO:0000313" key="1">
    <source>
        <dbReference type="EMBL" id="CAK7322438.1"/>
    </source>
</evidence>
<name>A0AAV1R6M7_9ROSI</name>
<evidence type="ECO:0000313" key="4">
    <source>
        <dbReference type="Proteomes" id="UP001314170"/>
    </source>
</evidence>